<accession>A0A160DE23</accession>
<dbReference type="RefSeq" id="YP_009276772.1">
    <property type="nucleotide sequence ID" value="NC_030944.1"/>
</dbReference>
<dbReference type="GeneID" id="28803092"/>
<sequence>MAGRTRTSDILSPSRRAWVSIKTFMATLYIDTRKSESDFAEDGAEVTLLLSDKSTTIKLMLTGMREDELTAFQRMVNISCENAREIVRERDRIAYRALEEGSTKYPRCFRPQAAVLIREGDEFDLPYLKRDWSGDSGAILEQQATAFSSAPVGVFVAKEEMIGVNRNEGQEAQE</sequence>
<reference evidence="1 2" key="1">
    <citation type="submission" date="2016-03" db="EMBL/GenBank/DDBJ databases">
        <authorList>
            <person name="Rimple P."/>
            <person name="Montgomery M.T."/>
            <person name="Guerrero C.A."/>
            <person name="Mavrich T.N."/>
            <person name="Pope W.H."/>
            <person name="Garlena R.A."/>
            <person name="Russell D.A."/>
            <person name="Jacobs-Sera D."/>
            <person name="Hendrix R.W."/>
            <person name="Hatfull G.F."/>
        </authorList>
    </citation>
    <scope>NUCLEOTIDE SEQUENCE [LARGE SCALE GENOMIC DNA]</scope>
</reference>
<gene>
    <name evidence="1" type="primary">61</name>
    <name evidence="1" type="ORF">PBI_DEMOSTHENES_61</name>
</gene>
<dbReference type="OrthoDB" id="27879at10239"/>
<keyword evidence="2" id="KW-1185">Reference proteome</keyword>
<dbReference type="EMBL" id="KU998242">
    <property type="protein sequence ID" value="ANA86031.1"/>
    <property type="molecule type" value="Genomic_DNA"/>
</dbReference>
<name>A0A160DE23_9CAUD</name>
<dbReference type="KEGG" id="vg:28803092"/>
<evidence type="ECO:0000313" key="2">
    <source>
        <dbReference type="Proteomes" id="UP000203422"/>
    </source>
</evidence>
<evidence type="ECO:0000313" key="1">
    <source>
        <dbReference type="EMBL" id="ANA86031.1"/>
    </source>
</evidence>
<organism evidence="1 2">
    <name type="scientific">Gordonia phage Demosthenes</name>
    <dbReference type="NCBI Taxonomy" id="1838067"/>
    <lineage>
        <taxon>Viruses</taxon>
        <taxon>Duplodnaviria</taxon>
        <taxon>Heunggongvirae</taxon>
        <taxon>Uroviricota</taxon>
        <taxon>Caudoviricetes</taxon>
        <taxon>Demosthenesvirus</taxon>
        <taxon>Demosthenesvirus demosthenes</taxon>
    </lineage>
</organism>
<protein>
    <submittedName>
        <fullName evidence="1">Uncharacterized protein</fullName>
    </submittedName>
</protein>
<proteinExistence type="predicted"/>
<dbReference type="Proteomes" id="UP000203422">
    <property type="component" value="Segment"/>
</dbReference>